<dbReference type="SMART" id="SM00220">
    <property type="entry name" value="S_TKc"/>
    <property type="match status" value="1"/>
</dbReference>
<accession>A0A6C0CLQ5</accession>
<dbReference type="GO" id="GO:0005524">
    <property type="term" value="F:ATP binding"/>
    <property type="evidence" value="ECO:0007669"/>
    <property type="project" value="InterPro"/>
</dbReference>
<dbReference type="AlphaFoldDB" id="A0A6C0CLQ5"/>
<organism evidence="2">
    <name type="scientific">viral metagenome</name>
    <dbReference type="NCBI Taxonomy" id="1070528"/>
    <lineage>
        <taxon>unclassified sequences</taxon>
        <taxon>metagenomes</taxon>
        <taxon>organismal metagenomes</taxon>
    </lineage>
</organism>
<dbReference type="PANTHER" id="PTHR11909">
    <property type="entry name" value="CASEIN KINASE-RELATED"/>
    <property type="match status" value="1"/>
</dbReference>
<dbReference type="Pfam" id="PF00069">
    <property type="entry name" value="Pkinase"/>
    <property type="match status" value="1"/>
</dbReference>
<proteinExistence type="predicted"/>
<dbReference type="SUPFAM" id="SSF56112">
    <property type="entry name" value="Protein kinase-like (PK-like)"/>
    <property type="match status" value="1"/>
</dbReference>
<dbReference type="EMBL" id="MN739451">
    <property type="protein sequence ID" value="QHT05223.1"/>
    <property type="molecule type" value="Genomic_DNA"/>
</dbReference>
<evidence type="ECO:0000313" key="2">
    <source>
        <dbReference type="EMBL" id="QHT05223.1"/>
    </source>
</evidence>
<dbReference type="InterPro" id="IPR000719">
    <property type="entry name" value="Prot_kinase_dom"/>
</dbReference>
<feature type="domain" description="Protein kinase" evidence="1">
    <location>
        <begin position="8"/>
        <end position="283"/>
    </location>
</feature>
<dbReference type="GO" id="GO:0004672">
    <property type="term" value="F:protein kinase activity"/>
    <property type="evidence" value="ECO:0007669"/>
    <property type="project" value="InterPro"/>
</dbReference>
<sequence length="283" mass="33664">MSIIANKYRLMDYMGEGQFGSVCEAVCIKTQKKYAVKMEKGIIPFSSIKHEATMLHYLNSQKCVNIPYIYYFGMCMSHLCLVLTHYECSLDNMRENLSTLDIIEWWNSSLNALEKIHYTGIVHRDIKPQHFMKNDKQEWHLIDYGLSTTYLIDQKHISEKHKESIVGSPNYVSLYVHEGKDPVRRDDLISLIYILWELLYGTFIFEQYEAKRDSSELHIAHIDHPYNMWLYNQKQWERLYGILNYKNDHDNMTELLISVLTHVERLQFSDKPNYSSYYIPYNP</sequence>
<dbReference type="PROSITE" id="PS50011">
    <property type="entry name" value="PROTEIN_KINASE_DOM"/>
    <property type="match status" value="1"/>
</dbReference>
<protein>
    <recommendedName>
        <fullName evidence="1">Protein kinase domain-containing protein</fullName>
    </recommendedName>
</protein>
<evidence type="ECO:0000259" key="1">
    <source>
        <dbReference type="PROSITE" id="PS50011"/>
    </source>
</evidence>
<name>A0A6C0CLQ5_9ZZZZ</name>
<dbReference type="InterPro" id="IPR011009">
    <property type="entry name" value="Kinase-like_dom_sf"/>
</dbReference>
<dbReference type="Gene3D" id="1.10.510.10">
    <property type="entry name" value="Transferase(Phosphotransferase) domain 1"/>
    <property type="match status" value="1"/>
</dbReference>
<dbReference type="InterPro" id="IPR050235">
    <property type="entry name" value="CK1_Ser-Thr_kinase"/>
</dbReference>
<dbReference type="Gene3D" id="3.30.200.20">
    <property type="entry name" value="Phosphorylase Kinase, domain 1"/>
    <property type="match status" value="1"/>
</dbReference>
<reference evidence="2" key="1">
    <citation type="journal article" date="2020" name="Nature">
        <title>Giant virus diversity and host interactions through global metagenomics.</title>
        <authorList>
            <person name="Schulz F."/>
            <person name="Roux S."/>
            <person name="Paez-Espino D."/>
            <person name="Jungbluth S."/>
            <person name="Walsh D.A."/>
            <person name="Denef V.J."/>
            <person name="McMahon K.D."/>
            <person name="Konstantinidis K.T."/>
            <person name="Eloe-Fadrosh E.A."/>
            <person name="Kyrpides N.C."/>
            <person name="Woyke T."/>
        </authorList>
    </citation>
    <scope>NUCLEOTIDE SEQUENCE</scope>
    <source>
        <strain evidence="2">GVMAG-M-3300021375-17</strain>
    </source>
</reference>